<evidence type="ECO:0000259" key="10">
    <source>
        <dbReference type="Pfam" id="PF07730"/>
    </source>
</evidence>
<name>A0A2V4AYD8_9PSEU</name>
<dbReference type="InterPro" id="IPR050482">
    <property type="entry name" value="Sensor_HK_TwoCompSys"/>
</dbReference>
<dbReference type="InterPro" id="IPR036890">
    <property type="entry name" value="HATPase_C_sf"/>
</dbReference>
<feature type="domain" description="Histidine kinase/HSP90-like ATPase" evidence="9">
    <location>
        <begin position="287"/>
        <end position="374"/>
    </location>
</feature>
<feature type="domain" description="Signal transduction histidine kinase subgroup 3 dimerisation and phosphoacceptor" evidence="10">
    <location>
        <begin position="182"/>
        <end position="247"/>
    </location>
</feature>
<evidence type="ECO:0000256" key="2">
    <source>
        <dbReference type="ARBA" id="ARBA00012438"/>
    </source>
</evidence>
<protein>
    <recommendedName>
        <fullName evidence="2">histidine kinase</fullName>
        <ecNumber evidence="2">2.7.13.3</ecNumber>
    </recommendedName>
</protein>
<dbReference type="GO" id="GO:0005524">
    <property type="term" value="F:ATP binding"/>
    <property type="evidence" value="ECO:0007669"/>
    <property type="project" value="UniProtKB-KW"/>
</dbReference>
<evidence type="ECO:0000256" key="3">
    <source>
        <dbReference type="ARBA" id="ARBA00022553"/>
    </source>
</evidence>
<keyword evidence="13" id="KW-1185">Reference proteome</keyword>
<sequence length="378" mass="39244">MATDRGRRAALLDAALAAGVTGLALADAVLGSSEAGVLGYVLLLAGTLALAARSRAPRVVLAVTLLAGLAYTARVEPGPIATVPVLVAVYTVVSLGHRALGLGVAAPLLVFAVASNLAATEDATPAGQAIQEAILPVGWFVAGYVLGEVARHRRAYVRQAEERAAEAERTREEVALRRASEERLRIARELHDSLTHQISIIKVQAGVAVHLARKRGEDVSEALLAVQEASREATRELRATLEVLRDSDGEGPGHGLARLDDLVERAGVPATVTVDGPERTLPADVDRAAYRIVQEALTNVVRHAGAATASVRLAYGADALTIVVEDDGSAAPGNEPVPGVGLIGMRERVSALGGRLRAGPRAEGGFRVEASLPVGRPA</sequence>
<organism evidence="12 13">
    <name type="scientific">Prauserella muralis</name>
    <dbReference type="NCBI Taxonomy" id="588067"/>
    <lineage>
        <taxon>Bacteria</taxon>
        <taxon>Bacillati</taxon>
        <taxon>Actinomycetota</taxon>
        <taxon>Actinomycetes</taxon>
        <taxon>Pseudonocardiales</taxon>
        <taxon>Pseudonocardiaceae</taxon>
        <taxon>Prauserella</taxon>
    </lineage>
</organism>
<dbReference type="EC" id="2.7.13.3" evidence="2"/>
<dbReference type="Pfam" id="PF07730">
    <property type="entry name" value="HisKA_3"/>
    <property type="match status" value="1"/>
</dbReference>
<dbReference type="Gene3D" id="3.30.565.10">
    <property type="entry name" value="Histidine kinase-like ATPase, C-terminal domain"/>
    <property type="match status" value="1"/>
</dbReference>
<evidence type="ECO:0000256" key="6">
    <source>
        <dbReference type="ARBA" id="ARBA00022777"/>
    </source>
</evidence>
<dbReference type="Proteomes" id="UP000249915">
    <property type="component" value="Unassembled WGS sequence"/>
</dbReference>
<keyword evidence="8" id="KW-0902">Two-component regulatory system</keyword>
<dbReference type="GO" id="GO:0046983">
    <property type="term" value="F:protein dimerization activity"/>
    <property type="evidence" value="ECO:0007669"/>
    <property type="project" value="InterPro"/>
</dbReference>
<evidence type="ECO:0000256" key="8">
    <source>
        <dbReference type="ARBA" id="ARBA00023012"/>
    </source>
</evidence>
<keyword evidence="6 12" id="KW-0418">Kinase</keyword>
<evidence type="ECO:0000256" key="5">
    <source>
        <dbReference type="ARBA" id="ARBA00022741"/>
    </source>
</evidence>
<dbReference type="GO" id="GO:0000155">
    <property type="term" value="F:phosphorelay sensor kinase activity"/>
    <property type="evidence" value="ECO:0007669"/>
    <property type="project" value="InterPro"/>
</dbReference>
<dbReference type="PANTHER" id="PTHR24421:SF10">
    <property type="entry name" value="NITRATE_NITRITE SENSOR PROTEIN NARQ"/>
    <property type="match status" value="1"/>
</dbReference>
<dbReference type="OrthoDB" id="227596at2"/>
<dbReference type="InterPro" id="IPR003594">
    <property type="entry name" value="HATPase_dom"/>
</dbReference>
<dbReference type="InterPro" id="IPR055558">
    <property type="entry name" value="DUF7134"/>
</dbReference>
<evidence type="ECO:0000259" key="9">
    <source>
        <dbReference type="Pfam" id="PF02518"/>
    </source>
</evidence>
<dbReference type="PANTHER" id="PTHR24421">
    <property type="entry name" value="NITRATE/NITRITE SENSOR PROTEIN NARX-RELATED"/>
    <property type="match status" value="1"/>
</dbReference>
<keyword evidence="7" id="KW-0067">ATP-binding</keyword>
<comment type="catalytic activity">
    <reaction evidence="1">
        <text>ATP + protein L-histidine = ADP + protein N-phospho-L-histidine.</text>
        <dbReference type="EC" id="2.7.13.3"/>
    </reaction>
</comment>
<gene>
    <name evidence="12" type="ORF">BAY60_10505</name>
</gene>
<keyword evidence="3" id="KW-0597">Phosphoprotein</keyword>
<dbReference type="Pfam" id="PF23539">
    <property type="entry name" value="DUF7134"/>
    <property type="match status" value="1"/>
</dbReference>
<feature type="domain" description="DUF7134" evidence="11">
    <location>
        <begin position="7"/>
        <end position="154"/>
    </location>
</feature>
<comment type="caution">
    <text evidence="12">The sequence shown here is derived from an EMBL/GenBank/DDBJ whole genome shotgun (WGS) entry which is preliminary data.</text>
</comment>
<dbReference type="SUPFAM" id="SSF55874">
    <property type="entry name" value="ATPase domain of HSP90 chaperone/DNA topoisomerase II/histidine kinase"/>
    <property type="match status" value="1"/>
</dbReference>
<evidence type="ECO:0000256" key="7">
    <source>
        <dbReference type="ARBA" id="ARBA00022840"/>
    </source>
</evidence>
<evidence type="ECO:0000256" key="1">
    <source>
        <dbReference type="ARBA" id="ARBA00000085"/>
    </source>
</evidence>
<dbReference type="InterPro" id="IPR011712">
    <property type="entry name" value="Sig_transdc_His_kin_sub3_dim/P"/>
</dbReference>
<dbReference type="Pfam" id="PF02518">
    <property type="entry name" value="HATPase_c"/>
    <property type="match status" value="1"/>
</dbReference>
<proteinExistence type="predicted"/>
<accession>A0A2V4AYD8</accession>
<dbReference type="RefSeq" id="WP_112280925.1">
    <property type="nucleotide sequence ID" value="NZ_MASW01000002.1"/>
</dbReference>
<dbReference type="CDD" id="cd16917">
    <property type="entry name" value="HATPase_UhpB-NarQ-NarX-like"/>
    <property type="match status" value="1"/>
</dbReference>
<evidence type="ECO:0000259" key="11">
    <source>
        <dbReference type="Pfam" id="PF23539"/>
    </source>
</evidence>
<evidence type="ECO:0000313" key="13">
    <source>
        <dbReference type="Proteomes" id="UP000249915"/>
    </source>
</evidence>
<dbReference type="AlphaFoldDB" id="A0A2V4AYD8"/>
<dbReference type="EMBL" id="MASW01000002">
    <property type="protein sequence ID" value="PXY26926.1"/>
    <property type="molecule type" value="Genomic_DNA"/>
</dbReference>
<keyword evidence="4" id="KW-0808">Transferase</keyword>
<evidence type="ECO:0000313" key="12">
    <source>
        <dbReference type="EMBL" id="PXY26926.1"/>
    </source>
</evidence>
<reference evidence="12 13" key="1">
    <citation type="submission" date="2016-07" db="EMBL/GenBank/DDBJ databases">
        <title>Draft genome sequence of Prauserella muralis DSM 45305, isolated from a mould-covered wall in an indoor environment.</title>
        <authorList>
            <person name="Ruckert C."/>
            <person name="Albersmeier A."/>
            <person name="Jiang C.-L."/>
            <person name="Jiang Y."/>
            <person name="Kalinowski J."/>
            <person name="Schneider O."/>
            <person name="Winkler A."/>
            <person name="Zotchev S.B."/>
        </authorList>
    </citation>
    <scope>NUCLEOTIDE SEQUENCE [LARGE SCALE GENOMIC DNA]</scope>
    <source>
        <strain evidence="12 13">DSM 45305</strain>
    </source>
</reference>
<dbReference type="GO" id="GO:0016020">
    <property type="term" value="C:membrane"/>
    <property type="evidence" value="ECO:0007669"/>
    <property type="project" value="InterPro"/>
</dbReference>
<evidence type="ECO:0000256" key="4">
    <source>
        <dbReference type="ARBA" id="ARBA00022679"/>
    </source>
</evidence>
<dbReference type="Gene3D" id="1.20.5.1930">
    <property type="match status" value="1"/>
</dbReference>
<keyword evidence="5" id="KW-0547">Nucleotide-binding</keyword>